<reference evidence="3" key="2">
    <citation type="submission" date="2010-07" db="EMBL/GenBank/DDBJ databases">
        <authorList>
            <consortium name="The Broad Institute Genome Sequencing Platform"/>
            <consortium name="Broad Institute Genome Sequencing Center for Infectious Disease"/>
            <person name="Ma L.-J."/>
            <person name="Dead R."/>
            <person name="Young S."/>
            <person name="Zeng Q."/>
            <person name="Koehrsen M."/>
            <person name="Alvarado L."/>
            <person name="Berlin A."/>
            <person name="Chapman S.B."/>
            <person name="Chen Z."/>
            <person name="Freedman E."/>
            <person name="Gellesch M."/>
            <person name="Goldberg J."/>
            <person name="Griggs A."/>
            <person name="Gujja S."/>
            <person name="Heilman E.R."/>
            <person name="Heiman D."/>
            <person name="Hepburn T."/>
            <person name="Howarth C."/>
            <person name="Jen D."/>
            <person name="Larson L."/>
            <person name="Mehta T."/>
            <person name="Neiman D."/>
            <person name="Pearson M."/>
            <person name="Roberts A."/>
            <person name="Saif S."/>
            <person name="Shea T."/>
            <person name="Shenoy N."/>
            <person name="Sisk P."/>
            <person name="Stolte C."/>
            <person name="Sykes S."/>
            <person name="Walk T."/>
            <person name="White J."/>
            <person name="Yandava C."/>
            <person name="Haas B."/>
            <person name="Nusbaum C."/>
            <person name="Birren B."/>
        </authorList>
    </citation>
    <scope>NUCLEOTIDE SEQUENCE</scope>
    <source>
        <strain evidence="3">R3-111a-1</strain>
    </source>
</reference>
<dbReference type="HOGENOM" id="CLU_004184_7_4_1"/>
<reference evidence="4" key="4">
    <citation type="journal article" date="2015" name="G3 (Bethesda)">
        <title>Genome sequences of three phytopathogenic species of the Magnaporthaceae family of fungi.</title>
        <authorList>
            <person name="Okagaki L.H."/>
            <person name="Nunes C.C."/>
            <person name="Sailsbery J."/>
            <person name="Clay B."/>
            <person name="Brown D."/>
            <person name="John T."/>
            <person name="Oh Y."/>
            <person name="Young N."/>
            <person name="Fitzgerald M."/>
            <person name="Haas B.J."/>
            <person name="Zeng Q."/>
            <person name="Young S."/>
            <person name="Adiconis X."/>
            <person name="Fan L."/>
            <person name="Levin J.Z."/>
            <person name="Mitchell T.K."/>
            <person name="Okubara P.A."/>
            <person name="Farman M.L."/>
            <person name="Kohn L.M."/>
            <person name="Birren B."/>
            <person name="Ma L.-J."/>
            <person name="Dean R.A."/>
        </authorList>
    </citation>
    <scope>NUCLEOTIDE SEQUENCE</scope>
    <source>
        <strain evidence="4">R3-111a-1</strain>
    </source>
</reference>
<feature type="region of interest" description="Disordered" evidence="1">
    <location>
        <begin position="746"/>
        <end position="794"/>
    </location>
</feature>
<dbReference type="GeneID" id="20351292"/>
<reference evidence="3" key="3">
    <citation type="submission" date="2010-09" db="EMBL/GenBank/DDBJ databases">
        <title>Annotation of Gaeumannomyces graminis var. tritici R3-111a-1.</title>
        <authorList>
            <consortium name="The Broad Institute Genome Sequencing Platform"/>
            <person name="Ma L.-J."/>
            <person name="Dead R."/>
            <person name="Young S.K."/>
            <person name="Zeng Q."/>
            <person name="Gargeya S."/>
            <person name="Fitzgerald M."/>
            <person name="Haas B."/>
            <person name="Abouelleil A."/>
            <person name="Alvarado L."/>
            <person name="Arachchi H.M."/>
            <person name="Berlin A."/>
            <person name="Brown A."/>
            <person name="Chapman S.B."/>
            <person name="Chen Z."/>
            <person name="Dunbar C."/>
            <person name="Freedman E."/>
            <person name="Gearin G."/>
            <person name="Gellesch M."/>
            <person name="Goldberg J."/>
            <person name="Griggs A."/>
            <person name="Gujja S."/>
            <person name="Heiman D."/>
            <person name="Howarth C."/>
            <person name="Larson L."/>
            <person name="Lui A."/>
            <person name="MacDonald P.J.P."/>
            <person name="Mehta T."/>
            <person name="Montmayeur A."/>
            <person name="Murphy C."/>
            <person name="Neiman D."/>
            <person name="Pearson M."/>
            <person name="Priest M."/>
            <person name="Roberts A."/>
            <person name="Saif S."/>
            <person name="Shea T."/>
            <person name="Shenoy N."/>
            <person name="Sisk P."/>
            <person name="Stolte C."/>
            <person name="Sykes S."/>
            <person name="Yandava C."/>
            <person name="Wortman J."/>
            <person name="Nusbaum C."/>
            <person name="Birren B."/>
        </authorList>
    </citation>
    <scope>NUCLEOTIDE SEQUENCE</scope>
    <source>
        <strain evidence="3">R3-111a-1</strain>
    </source>
</reference>
<evidence type="ECO:0000313" key="4">
    <source>
        <dbReference type="EnsemblFungi" id="EJT71578"/>
    </source>
</evidence>
<dbReference type="InterPro" id="IPR052895">
    <property type="entry name" value="HetReg/Transcr_Mod"/>
</dbReference>
<dbReference type="EMBL" id="GL385400">
    <property type="protein sequence ID" value="EJT71578.1"/>
    <property type="molecule type" value="Genomic_DNA"/>
</dbReference>
<proteinExistence type="predicted"/>
<dbReference type="RefSeq" id="XP_009226975.1">
    <property type="nucleotide sequence ID" value="XM_009228711.1"/>
</dbReference>
<dbReference type="InterPro" id="IPR010730">
    <property type="entry name" value="HET"/>
</dbReference>
<evidence type="ECO:0000313" key="3">
    <source>
        <dbReference type="EMBL" id="EJT71578.1"/>
    </source>
</evidence>
<dbReference type="STRING" id="644352.J3PBG1"/>
<feature type="region of interest" description="Disordered" evidence="1">
    <location>
        <begin position="570"/>
        <end position="594"/>
    </location>
</feature>
<dbReference type="eggNOG" id="ENOG502SHD2">
    <property type="taxonomic scope" value="Eukaryota"/>
</dbReference>
<gene>
    <name evidence="4" type="primary">20351292</name>
    <name evidence="3" type="ORF">GGTG_10834</name>
</gene>
<evidence type="ECO:0000259" key="2">
    <source>
        <dbReference type="Pfam" id="PF06985"/>
    </source>
</evidence>
<dbReference type="AlphaFoldDB" id="J3PBG1"/>
<keyword evidence="5" id="KW-1185">Reference proteome</keyword>
<dbReference type="OrthoDB" id="4850726at2759"/>
<feature type="compositionally biased region" description="Acidic residues" evidence="1">
    <location>
        <begin position="755"/>
        <end position="776"/>
    </location>
</feature>
<reference evidence="5" key="1">
    <citation type="submission" date="2010-07" db="EMBL/GenBank/DDBJ databases">
        <title>The genome sequence of Gaeumannomyces graminis var. tritici strain R3-111a-1.</title>
        <authorList>
            <consortium name="The Broad Institute Genome Sequencing Platform"/>
            <person name="Ma L.-J."/>
            <person name="Dead R."/>
            <person name="Young S."/>
            <person name="Zeng Q."/>
            <person name="Koehrsen M."/>
            <person name="Alvarado L."/>
            <person name="Berlin A."/>
            <person name="Chapman S.B."/>
            <person name="Chen Z."/>
            <person name="Freedman E."/>
            <person name="Gellesch M."/>
            <person name="Goldberg J."/>
            <person name="Griggs A."/>
            <person name="Gujja S."/>
            <person name="Heilman E.R."/>
            <person name="Heiman D."/>
            <person name="Hepburn T."/>
            <person name="Howarth C."/>
            <person name="Jen D."/>
            <person name="Larson L."/>
            <person name="Mehta T."/>
            <person name="Neiman D."/>
            <person name="Pearson M."/>
            <person name="Roberts A."/>
            <person name="Saif S."/>
            <person name="Shea T."/>
            <person name="Shenoy N."/>
            <person name="Sisk P."/>
            <person name="Stolte C."/>
            <person name="Sykes S."/>
            <person name="Walk T."/>
            <person name="White J."/>
            <person name="Yandava C."/>
            <person name="Haas B."/>
            <person name="Nusbaum C."/>
            <person name="Birren B."/>
        </authorList>
    </citation>
    <scope>NUCLEOTIDE SEQUENCE [LARGE SCALE GENOMIC DNA]</scope>
    <source>
        <strain evidence="5">R3-111a-1</strain>
    </source>
</reference>
<evidence type="ECO:0000313" key="5">
    <source>
        <dbReference type="Proteomes" id="UP000006039"/>
    </source>
</evidence>
<dbReference type="Proteomes" id="UP000006039">
    <property type="component" value="Unassembled WGS sequence"/>
</dbReference>
<accession>J3PBG1</accession>
<dbReference type="PANTHER" id="PTHR24148">
    <property type="entry name" value="ANKYRIN REPEAT DOMAIN-CONTAINING PROTEIN 39 HOMOLOG-RELATED"/>
    <property type="match status" value="1"/>
</dbReference>
<dbReference type="Pfam" id="PF06985">
    <property type="entry name" value="HET"/>
    <property type="match status" value="1"/>
</dbReference>
<reference evidence="4" key="5">
    <citation type="submission" date="2018-04" db="UniProtKB">
        <authorList>
            <consortium name="EnsemblFungi"/>
        </authorList>
    </citation>
    <scope>IDENTIFICATION</scope>
    <source>
        <strain evidence="4">R3-111a-1</strain>
    </source>
</reference>
<feature type="domain" description="Heterokaryon incompatibility" evidence="2">
    <location>
        <begin position="131"/>
        <end position="300"/>
    </location>
</feature>
<protein>
    <recommendedName>
        <fullName evidence="2">Heterokaryon incompatibility domain-containing protein</fullName>
    </recommendedName>
</protein>
<evidence type="ECO:0000256" key="1">
    <source>
        <dbReference type="SAM" id="MobiDB-lite"/>
    </source>
</evidence>
<feature type="region of interest" description="Disordered" evidence="1">
    <location>
        <begin position="106"/>
        <end position="126"/>
    </location>
</feature>
<sequence length="814" mass="90000">MYKYRALADPAVDIRLLDILPGSPDDEISLNIIHVTLPRCRGHSSGKTRRRLTLAQLQDTVPPGWLACITTEGRYIFNSEGDKQSKNWQWEHPDSTFDKTKYELATDPDLDDQSPGSTPMKETSPPVPLKYEALSYTWNTGVGQDERIFVQRQPMLLDQDDEVHGGYKIIGRSLAVALRNLRRRDRPRRLWIDAICINQDNNNEKEHQVARMSEIFKSAHRVVAFLGPEADNSGLALRTLHHLGRQVEVLVPNMRIPAPGAAHPDWVERAAELPYDGATWDAIDALMNRKWFTRLWIIQEARLAGRRAVVQAGPDTIPLSLFRRAVKCLRGKDRLPLPELRPKLQAAQQMTDDQTGLTFCAVLDMGHGRGHTDPRDRVYGLLGMAPPRLAAKIRPQYSKAVADVMRETTLTHVRHCLRLELLKRCRQDGRGAVEGLPSWVPDLTCGSEVSFDMSRHSDFAAGHSRAHFWHHPPPPPPPAGGASDVLEVLGVRCAVVASVSTPLLPGAADPAEVIRSWQPADWRTATCPPTNTPLGLAHAATLRRGIFQERYPGFKCTNRRRWVQANSGEVGLMPERPGGGGGGGTTRAPPPDSAAHGRAIKLCMGKTYVRTREGHVGLAPAGARPGDVVAVLLGCDSPVLLRPTEALAGPEVDTTSSSKEQRQQQHRRYYYTVMGECFIHGLQDATALLGPLPGPWRVELAVAHGNRLSVWFVGRSRKTTAAAGGVVRTREDPRLAGVPLPGAWERLRGRRGLPEEEQDGEGEGEGEEEEADDPEMFDYFRNRGTGEVVNSDPRMMPEALEARGVSGLQRFALV</sequence>
<dbReference type="VEuPathDB" id="FungiDB:GGTG_10834"/>
<organism evidence="3">
    <name type="scientific">Gaeumannomyces tritici (strain R3-111a-1)</name>
    <name type="common">Wheat and barley take-all root rot fungus</name>
    <name type="synonym">Gaeumannomyces graminis var. tritici</name>
    <dbReference type="NCBI Taxonomy" id="644352"/>
    <lineage>
        <taxon>Eukaryota</taxon>
        <taxon>Fungi</taxon>
        <taxon>Dikarya</taxon>
        <taxon>Ascomycota</taxon>
        <taxon>Pezizomycotina</taxon>
        <taxon>Sordariomycetes</taxon>
        <taxon>Sordariomycetidae</taxon>
        <taxon>Magnaporthales</taxon>
        <taxon>Magnaporthaceae</taxon>
        <taxon>Gaeumannomyces</taxon>
    </lineage>
</organism>
<name>J3PBG1_GAET3</name>
<dbReference type="EnsemblFungi" id="EJT71578">
    <property type="protein sequence ID" value="EJT71578"/>
    <property type="gene ID" value="GGTG_10834"/>
</dbReference>
<dbReference type="PANTHER" id="PTHR24148:SF64">
    <property type="entry name" value="HETEROKARYON INCOMPATIBILITY DOMAIN-CONTAINING PROTEIN"/>
    <property type="match status" value="1"/>
</dbReference>